<comment type="caution">
    <text evidence="1">The sequence shown here is derived from an EMBL/GenBank/DDBJ whole genome shotgun (WGS) entry which is preliminary data.</text>
</comment>
<name>A0ABD2P449_9CUCU</name>
<gene>
    <name evidence="1" type="ORF">HHI36_000274</name>
</gene>
<dbReference type="Proteomes" id="UP001516400">
    <property type="component" value="Unassembled WGS sequence"/>
</dbReference>
<feature type="non-terminal residue" evidence="1">
    <location>
        <position position="119"/>
    </location>
</feature>
<proteinExistence type="predicted"/>
<dbReference type="EMBL" id="JABFTP020000185">
    <property type="protein sequence ID" value="KAL3285748.1"/>
    <property type="molecule type" value="Genomic_DNA"/>
</dbReference>
<evidence type="ECO:0000313" key="2">
    <source>
        <dbReference type="Proteomes" id="UP001516400"/>
    </source>
</evidence>
<sequence length="119" mass="13822">MLFHLLDDTVYEIEGIVKKDIEISELAKDLFHLTLNHGQQNIFMFNTENISNTSTLRSIIRRLNPIGKTTNLIITGELYSYEDQSLKNKIEDLELYLSDIVNKPDVLCISVHWFPHDCI</sequence>
<keyword evidence="2" id="KW-1185">Reference proteome</keyword>
<reference evidence="1 2" key="1">
    <citation type="journal article" date="2021" name="BMC Biol.">
        <title>Horizontally acquired antibacterial genes associated with adaptive radiation of ladybird beetles.</title>
        <authorList>
            <person name="Li H.S."/>
            <person name="Tang X.F."/>
            <person name="Huang Y.H."/>
            <person name="Xu Z.Y."/>
            <person name="Chen M.L."/>
            <person name="Du X.Y."/>
            <person name="Qiu B.Y."/>
            <person name="Chen P.T."/>
            <person name="Zhang W."/>
            <person name="Slipinski A."/>
            <person name="Escalona H.E."/>
            <person name="Waterhouse R.M."/>
            <person name="Zwick A."/>
            <person name="Pang H."/>
        </authorList>
    </citation>
    <scope>NUCLEOTIDE SEQUENCE [LARGE SCALE GENOMIC DNA]</scope>
    <source>
        <strain evidence="1">SYSU2018</strain>
    </source>
</reference>
<accession>A0ABD2P449</accession>
<evidence type="ECO:0000313" key="1">
    <source>
        <dbReference type="EMBL" id="KAL3285748.1"/>
    </source>
</evidence>
<dbReference type="AlphaFoldDB" id="A0ABD2P449"/>
<protein>
    <submittedName>
        <fullName evidence="1">Uncharacterized protein</fullName>
    </submittedName>
</protein>
<organism evidence="1 2">
    <name type="scientific">Cryptolaemus montrouzieri</name>
    <dbReference type="NCBI Taxonomy" id="559131"/>
    <lineage>
        <taxon>Eukaryota</taxon>
        <taxon>Metazoa</taxon>
        <taxon>Ecdysozoa</taxon>
        <taxon>Arthropoda</taxon>
        <taxon>Hexapoda</taxon>
        <taxon>Insecta</taxon>
        <taxon>Pterygota</taxon>
        <taxon>Neoptera</taxon>
        <taxon>Endopterygota</taxon>
        <taxon>Coleoptera</taxon>
        <taxon>Polyphaga</taxon>
        <taxon>Cucujiformia</taxon>
        <taxon>Coccinelloidea</taxon>
        <taxon>Coccinellidae</taxon>
        <taxon>Scymninae</taxon>
        <taxon>Scymnini</taxon>
        <taxon>Cryptolaemus</taxon>
    </lineage>
</organism>